<dbReference type="AlphaFoldDB" id="X1QPY9"/>
<evidence type="ECO:0000313" key="1">
    <source>
        <dbReference type="EMBL" id="GAI53005.1"/>
    </source>
</evidence>
<proteinExistence type="predicted"/>
<accession>X1QPY9</accession>
<protein>
    <submittedName>
        <fullName evidence="1">Uncharacterized protein</fullName>
    </submittedName>
</protein>
<dbReference type="EMBL" id="BARV01038996">
    <property type="protein sequence ID" value="GAI53005.1"/>
    <property type="molecule type" value="Genomic_DNA"/>
</dbReference>
<comment type="caution">
    <text evidence="1">The sequence shown here is derived from an EMBL/GenBank/DDBJ whole genome shotgun (WGS) entry which is preliminary data.</text>
</comment>
<sequence length="113" mass="13222">MSMEKGVTKYWTPKQEELWARRLKNCRTFAQQHLTMSLRDLLKFDERTKEGKRAVAQGRLRLTVATDRDLEELVVLPHPCSFGGWLAPGHKQHFSTDDIDAILQLYENVVVYY</sequence>
<name>X1QPY9_9ZZZZ</name>
<gene>
    <name evidence="1" type="ORF">S06H3_59904</name>
</gene>
<reference evidence="1" key="1">
    <citation type="journal article" date="2014" name="Front. Microbiol.">
        <title>High frequency of phylogenetically diverse reductive dehalogenase-homologous genes in deep subseafloor sedimentary metagenomes.</title>
        <authorList>
            <person name="Kawai M."/>
            <person name="Futagami T."/>
            <person name="Toyoda A."/>
            <person name="Takaki Y."/>
            <person name="Nishi S."/>
            <person name="Hori S."/>
            <person name="Arai W."/>
            <person name="Tsubouchi T."/>
            <person name="Morono Y."/>
            <person name="Uchiyama I."/>
            <person name="Ito T."/>
            <person name="Fujiyama A."/>
            <person name="Inagaki F."/>
            <person name="Takami H."/>
        </authorList>
    </citation>
    <scope>NUCLEOTIDE SEQUENCE</scope>
    <source>
        <strain evidence="1">Expedition CK06-06</strain>
    </source>
</reference>
<organism evidence="1">
    <name type="scientific">marine sediment metagenome</name>
    <dbReference type="NCBI Taxonomy" id="412755"/>
    <lineage>
        <taxon>unclassified sequences</taxon>
        <taxon>metagenomes</taxon>
        <taxon>ecological metagenomes</taxon>
    </lineage>
</organism>